<organism evidence="1">
    <name type="scientific">marine sediment metagenome</name>
    <dbReference type="NCBI Taxonomy" id="412755"/>
    <lineage>
        <taxon>unclassified sequences</taxon>
        <taxon>metagenomes</taxon>
        <taxon>ecological metagenomes</taxon>
    </lineage>
</organism>
<sequence>MSLDWQGDKVISRMQRAQVEGVEATMAAAVIHAKRNHEWINRTGTLERSIDIHEHATAVRGGARGLWGSLDIVYALIHELGGLFITARPYLRPAADVQYPGLARRIKVAFA</sequence>
<proteinExistence type="predicted"/>
<evidence type="ECO:0000313" key="1">
    <source>
        <dbReference type="EMBL" id="KKM84732.1"/>
    </source>
</evidence>
<dbReference type="EMBL" id="LAZR01007520">
    <property type="protein sequence ID" value="KKM84732.1"/>
    <property type="molecule type" value="Genomic_DNA"/>
</dbReference>
<dbReference type="AlphaFoldDB" id="A0A0F9NTT5"/>
<name>A0A0F9NTT5_9ZZZZ</name>
<accession>A0A0F9NTT5</accession>
<protein>
    <submittedName>
        <fullName evidence="1">Uncharacterized protein</fullName>
    </submittedName>
</protein>
<reference evidence="1" key="1">
    <citation type="journal article" date="2015" name="Nature">
        <title>Complex archaea that bridge the gap between prokaryotes and eukaryotes.</title>
        <authorList>
            <person name="Spang A."/>
            <person name="Saw J.H."/>
            <person name="Jorgensen S.L."/>
            <person name="Zaremba-Niedzwiedzka K."/>
            <person name="Martijn J."/>
            <person name="Lind A.E."/>
            <person name="van Eijk R."/>
            <person name="Schleper C."/>
            <person name="Guy L."/>
            <person name="Ettema T.J."/>
        </authorList>
    </citation>
    <scope>NUCLEOTIDE SEQUENCE</scope>
</reference>
<gene>
    <name evidence="1" type="ORF">LCGC14_1296230</name>
</gene>
<comment type="caution">
    <text evidence="1">The sequence shown here is derived from an EMBL/GenBank/DDBJ whole genome shotgun (WGS) entry which is preliminary data.</text>
</comment>